<proteinExistence type="predicted"/>
<accession>A0A0E9XYN1</accession>
<keyword evidence="1" id="KW-0732">Signal</keyword>
<reference evidence="2" key="2">
    <citation type="journal article" date="2015" name="Fish Shellfish Immunol.">
        <title>Early steps in the European eel (Anguilla anguilla)-Vibrio vulnificus interaction in the gills: Role of the RtxA13 toxin.</title>
        <authorList>
            <person name="Callol A."/>
            <person name="Pajuelo D."/>
            <person name="Ebbesson L."/>
            <person name="Teles M."/>
            <person name="MacKenzie S."/>
            <person name="Amaro C."/>
        </authorList>
    </citation>
    <scope>NUCLEOTIDE SEQUENCE</scope>
</reference>
<name>A0A0E9XYN1_ANGAN</name>
<reference evidence="2" key="1">
    <citation type="submission" date="2014-11" db="EMBL/GenBank/DDBJ databases">
        <authorList>
            <person name="Amaro Gonzalez C."/>
        </authorList>
    </citation>
    <scope>NUCLEOTIDE SEQUENCE</scope>
</reference>
<evidence type="ECO:0000313" key="2">
    <source>
        <dbReference type="EMBL" id="JAI07838.1"/>
    </source>
</evidence>
<dbReference type="AlphaFoldDB" id="A0A0E9XYN1"/>
<dbReference type="EMBL" id="GBXM01000740">
    <property type="protein sequence ID" value="JAI07838.1"/>
    <property type="molecule type" value="Transcribed_RNA"/>
</dbReference>
<organism evidence="2">
    <name type="scientific">Anguilla anguilla</name>
    <name type="common">European freshwater eel</name>
    <name type="synonym">Muraena anguilla</name>
    <dbReference type="NCBI Taxonomy" id="7936"/>
    <lineage>
        <taxon>Eukaryota</taxon>
        <taxon>Metazoa</taxon>
        <taxon>Chordata</taxon>
        <taxon>Craniata</taxon>
        <taxon>Vertebrata</taxon>
        <taxon>Euteleostomi</taxon>
        <taxon>Actinopterygii</taxon>
        <taxon>Neopterygii</taxon>
        <taxon>Teleostei</taxon>
        <taxon>Anguilliformes</taxon>
        <taxon>Anguillidae</taxon>
        <taxon>Anguilla</taxon>
    </lineage>
</organism>
<protein>
    <submittedName>
        <fullName evidence="2">Uncharacterized protein</fullName>
    </submittedName>
</protein>
<sequence length="44" mass="4866">MYSKAMLPNISSILLSHLALCVKACSTWTGQTCVWMAFSQSKID</sequence>
<evidence type="ECO:0000256" key="1">
    <source>
        <dbReference type="SAM" id="SignalP"/>
    </source>
</evidence>
<feature type="chain" id="PRO_5002435287" evidence="1">
    <location>
        <begin position="25"/>
        <end position="44"/>
    </location>
</feature>
<feature type="signal peptide" evidence="1">
    <location>
        <begin position="1"/>
        <end position="24"/>
    </location>
</feature>